<accession>A0A3R5UWT8</accession>
<evidence type="ECO:0000313" key="2">
    <source>
        <dbReference type="Proteomes" id="UP000287701"/>
    </source>
</evidence>
<evidence type="ECO:0000313" key="1">
    <source>
        <dbReference type="EMBL" id="QAR30413.1"/>
    </source>
</evidence>
<reference evidence="1 2" key="1">
    <citation type="submission" date="2019-01" db="EMBL/GenBank/DDBJ databases">
        <title>Whole Genome of Ornithobacterium rhinotracheale FARPER-174b.</title>
        <authorList>
            <person name="Tataje-Lavanda L.A."/>
            <person name="Montalvan A."/>
            <person name="Montesinos R."/>
            <person name="Zimic M."/>
            <person name="Fernandez-Sanchez M."/>
            <person name="Fernandez-Diaz M."/>
        </authorList>
    </citation>
    <scope>NUCLEOTIDE SEQUENCE [LARGE SCALE GENOMIC DNA]</scope>
    <source>
        <strain evidence="1 2">FARPER-174b</strain>
    </source>
</reference>
<dbReference type="InterPro" id="IPR025563">
    <property type="entry name" value="DUF4286"/>
</dbReference>
<organism evidence="1 2">
    <name type="scientific">Ornithobacterium rhinotracheale</name>
    <dbReference type="NCBI Taxonomy" id="28251"/>
    <lineage>
        <taxon>Bacteria</taxon>
        <taxon>Pseudomonadati</taxon>
        <taxon>Bacteroidota</taxon>
        <taxon>Flavobacteriia</taxon>
        <taxon>Flavobacteriales</taxon>
        <taxon>Weeksellaceae</taxon>
        <taxon>Ornithobacterium</taxon>
    </lineage>
</organism>
<dbReference type="Pfam" id="PF14114">
    <property type="entry name" value="DUF4286"/>
    <property type="match status" value="1"/>
</dbReference>
<dbReference type="EMBL" id="CP035107">
    <property type="protein sequence ID" value="QAR30413.1"/>
    <property type="molecule type" value="Genomic_DNA"/>
</dbReference>
<dbReference type="RefSeq" id="WP_128500904.1">
    <property type="nucleotide sequence ID" value="NZ_CP035107.1"/>
</dbReference>
<dbReference type="Proteomes" id="UP000287701">
    <property type="component" value="Chromosome"/>
</dbReference>
<proteinExistence type="predicted"/>
<dbReference type="AlphaFoldDB" id="A0A3R5UWT8"/>
<gene>
    <name evidence="1" type="ORF">EQP59_03115</name>
</gene>
<name>A0A3R5UWT8_ORNRH</name>
<sequence>MKIYNITFIVENTLENDFLDWLRNEHIQKLQNTDCFGHARLTKICAQQDPNTKNYSLQLEEKNNLLPTYLNDFAPKLKHEIMIKFANRVLFFETELEHLHDF</sequence>
<protein>
    <submittedName>
        <fullName evidence="1">DUF4286 family protein</fullName>
    </submittedName>
</protein>
<dbReference type="OrthoDB" id="1121837at2"/>